<name>A0A068QYH9_9GAMM</name>
<dbReference type="Proteomes" id="UP000032735">
    <property type="component" value="Chromosome"/>
</dbReference>
<dbReference type="EMBL" id="FO704551">
    <property type="protein sequence ID" value="CDG20013.1"/>
    <property type="molecule type" value="Genomic_DNA"/>
</dbReference>
<evidence type="ECO:0000313" key="1">
    <source>
        <dbReference type="EMBL" id="CDG20013.1"/>
    </source>
</evidence>
<dbReference type="AlphaFoldDB" id="A0A068QYH9"/>
<evidence type="ECO:0000313" key="2">
    <source>
        <dbReference type="Proteomes" id="UP000032735"/>
    </source>
</evidence>
<dbReference type="HOGENOM" id="CLU_142717_1_1_6"/>
<reference evidence="1 2" key="1">
    <citation type="submission" date="2013-07" db="EMBL/GenBank/DDBJ databases">
        <authorList>
            <person name="Genoscope - CEA"/>
        </authorList>
    </citation>
    <scope>NUCLEOTIDE SEQUENCE [LARGE SCALE GENOMIC DNA]</scope>
    <source>
        <strain evidence="1 2">G6</strain>
    </source>
</reference>
<proteinExistence type="predicted"/>
<dbReference type="Pfam" id="PF05939">
    <property type="entry name" value="Phage_min_tail"/>
    <property type="match status" value="1"/>
</dbReference>
<dbReference type="InterPro" id="IPR010265">
    <property type="entry name" value="Phage_lambda_TipM"/>
</dbReference>
<keyword evidence="2" id="KW-1185">Reference proteome</keyword>
<sequence length="144" mass="16911">MQANTINIGLKSTHFYGHVIAQTLFGGFFYGGNMIKPEFKWRPQDNYEVSHEPRVKVIKFGDGYEQRFKDGINNQLKRYQLSFAESAKAGREIDKFLRERGAVESFTWRTSDDNQLRTFVCRSWTVNRQRVRWSISCVFEEVVA</sequence>
<gene>
    <name evidence="1" type="ORF">XPG1_0358</name>
</gene>
<organism evidence="1 2">
    <name type="scientific">Xenorhabdus poinarii G6</name>
    <dbReference type="NCBI Taxonomy" id="1354304"/>
    <lineage>
        <taxon>Bacteria</taxon>
        <taxon>Pseudomonadati</taxon>
        <taxon>Pseudomonadota</taxon>
        <taxon>Gammaproteobacteria</taxon>
        <taxon>Enterobacterales</taxon>
        <taxon>Morganellaceae</taxon>
        <taxon>Xenorhabdus</taxon>
    </lineage>
</organism>
<accession>A0A068QYH9</accession>
<protein>
    <submittedName>
        <fullName evidence="1">Gp23 (Modular protein)</fullName>
    </submittedName>
</protein>
<dbReference type="STRING" id="1354304.XPG1_0358"/>
<dbReference type="KEGG" id="xpo:XPG1_0358"/>